<dbReference type="EMBL" id="JBAMMX010000004">
    <property type="protein sequence ID" value="KAK6942078.1"/>
    <property type="molecule type" value="Genomic_DNA"/>
</dbReference>
<organism evidence="2 3">
    <name type="scientific">Dillenia turbinata</name>
    <dbReference type="NCBI Taxonomy" id="194707"/>
    <lineage>
        <taxon>Eukaryota</taxon>
        <taxon>Viridiplantae</taxon>
        <taxon>Streptophyta</taxon>
        <taxon>Embryophyta</taxon>
        <taxon>Tracheophyta</taxon>
        <taxon>Spermatophyta</taxon>
        <taxon>Magnoliopsida</taxon>
        <taxon>eudicotyledons</taxon>
        <taxon>Gunneridae</taxon>
        <taxon>Pentapetalae</taxon>
        <taxon>Dilleniales</taxon>
        <taxon>Dilleniaceae</taxon>
        <taxon>Dillenia</taxon>
    </lineage>
</organism>
<name>A0AAN8ZPN4_9MAGN</name>
<dbReference type="InterPro" id="IPR000073">
    <property type="entry name" value="AB_hydrolase_1"/>
</dbReference>
<comment type="caution">
    <text evidence="2">The sequence shown here is derived from an EMBL/GenBank/DDBJ whole genome shotgun (WGS) entry which is preliminary data.</text>
</comment>
<dbReference type="InterPro" id="IPR029058">
    <property type="entry name" value="AB_hydrolase_fold"/>
</dbReference>
<dbReference type="Proteomes" id="UP001370490">
    <property type="component" value="Unassembled WGS sequence"/>
</dbReference>
<keyword evidence="3" id="KW-1185">Reference proteome</keyword>
<keyword evidence="2" id="KW-0378">Hydrolase</keyword>
<dbReference type="Gene3D" id="3.40.50.1820">
    <property type="entry name" value="alpha/beta hydrolase"/>
    <property type="match status" value="1"/>
</dbReference>
<dbReference type="PANTHER" id="PTHR43689:SF14">
    <property type="entry name" value="LYSOPHOSPHOLIPASE BODYGUARD 4-RELATED"/>
    <property type="match status" value="1"/>
</dbReference>
<dbReference type="PRINTS" id="PR00111">
    <property type="entry name" value="ABHYDROLASE"/>
</dbReference>
<feature type="domain" description="AB hydrolase-1" evidence="1">
    <location>
        <begin position="172"/>
        <end position="281"/>
    </location>
</feature>
<protein>
    <submittedName>
        <fullName evidence="2">Alpha/beta hydrolase fold-1</fullName>
    </submittedName>
</protein>
<proteinExistence type="predicted"/>
<evidence type="ECO:0000313" key="2">
    <source>
        <dbReference type="EMBL" id="KAK6942078.1"/>
    </source>
</evidence>
<evidence type="ECO:0000313" key="3">
    <source>
        <dbReference type="Proteomes" id="UP001370490"/>
    </source>
</evidence>
<dbReference type="SUPFAM" id="SSF53474">
    <property type="entry name" value="alpha/beta-Hydrolases"/>
    <property type="match status" value="1"/>
</dbReference>
<dbReference type="AlphaFoldDB" id="A0AAN8ZPN4"/>
<reference evidence="2 3" key="1">
    <citation type="submission" date="2023-12" db="EMBL/GenBank/DDBJ databases">
        <title>A high-quality genome assembly for Dillenia turbinata (Dilleniales).</title>
        <authorList>
            <person name="Chanderbali A."/>
        </authorList>
    </citation>
    <scope>NUCLEOTIDE SEQUENCE [LARGE SCALE GENOMIC DNA]</scope>
    <source>
        <strain evidence="2">LSX21</strain>
        <tissue evidence="2">Leaf</tissue>
    </source>
</reference>
<dbReference type="PANTHER" id="PTHR43689">
    <property type="entry name" value="HYDROLASE"/>
    <property type="match status" value="1"/>
</dbReference>
<sequence>MSMCMASQISAETQTQNQTWTARAVEFLIKVPSSLVFFLLDLLDIVLCVFYRVVDELLEGEAIPCYCEAKNEEKLHNLDGNDEEGEVSETLFGRKNVFWEMGFLRMSKKLDLEESKKARVAGALVRNNRWSDCGCQSCVSWVNSGDQRLHLVVKGPSQDIVEVNNHKTTQNVVFIHGFLSSSLFWTQTVFENLSEHAKQNYRLFAVDLLGFGESPKPRDCLYTLRDHLDMIDKSAIRPYDLDSFHLVAHSMGCIIALALAARYPESVKSITLIAPPYFPSEDGASLKVLAKVAEKRLWPPILFGASLMSWYEHLGRCVCFLVCRNHRIWEWFFKLLSQKGDLPFNIKDLTRHTHHSAWHTMHNVICGGAKLAGKYLEVTKKAGVRISVVQGDQDVVVPMECSRNIQLKAPDAKISIINGADHGTVVLGREKDFTRYLEGIWASTAHKPTRVRRKGD</sequence>
<dbReference type="Pfam" id="PF00561">
    <property type="entry name" value="Abhydrolase_1"/>
    <property type="match status" value="1"/>
</dbReference>
<dbReference type="GO" id="GO:0016787">
    <property type="term" value="F:hydrolase activity"/>
    <property type="evidence" value="ECO:0007669"/>
    <property type="project" value="UniProtKB-KW"/>
</dbReference>
<gene>
    <name evidence="2" type="ORF">RJ641_027455</name>
</gene>
<accession>A0AAN8ZPN4</accession>
<evidence type="ECO:0000259" key="1">
    <source>
        <dbReference type="Pfam" id="PF00561"/>
    </source>
</evidence>